<feature type="region of interest" description="Disordered" evidence="6">
    <location>
        <begin position="30"/>
        <end position="51"/>
    </location>
</feature>
<dbReference type="GO" id="GO:0020037">
    <property type="term" value="F:heme binding"/>
    <property type="evidence" value="ECO:0007669"/>
    <property type="project" value="InterPro"/>
</dbReference>
<accession>A0A1H5ZVW9</accession>
<dbReference type="PROSITE" id="PS51404">
    <property type="entry name" value="DYP_PEROXIDASE"/>
    <property type="match status" value="1"/>
</dbReference>
<evidence type="ECO:0000256" key="1">
    <source>
        <dbReference type="ARBA" id="ARBA00001970"/>
    </source>
</evidence>
<dbReference type="EMBL" id="CP031311">
    <property type="protein sequence ID" value="QCC47909.1"/>
    <property type="molecule type" value="Genomic_DNA"/>
</dbReference>
<sequence>MFGGEDETSRRAVLKGAVAVGGAAALSACLEETEPEPVPSGPDDPSSLPARQHAWNDHVRTDDHGNTLLPRHQLLLYLTLPGDGPPDAAARRDVESALRTLDRAYERSSDGLLHSIAYSPRYFGRFEAGLPDSVDLPEPRALSPFETPEFDRQDALLHLASDRADVVLAAEEALRGNEPTVNGREMESTLTDVFEVADRRSGFVGAGMPAERQDGLAGIPSSNPVPEESPLFMGFIAGFRENQATEDHVTLSEGPFAGGTTKHVSNLRMRLEDWYGEQSFEERVAELFSPVHAEEGLVDGVGEDLGDDSGITQEMIENVRSNARQFGRVGHAQKAARANREEDGTVRTLRRHFESTDDDEASLHFPSLQRRITTFEEVREAMNGTDLADLPAIRQRVNNGILEYIFVKRRGNFLVPPRSLRALPTPER</sequence>
<dbReference type="EMBL" id="FNVN01000002">
    <property type="protein sequence ID" value="SEG40648.1"/>
    <property type="molecule type" value="Genomic_DNA"/>
</dbReference>
<evidence type="ECO:0000313" key="9">
    <source>
        <dbReference type="Proteomes" id="UP000236740"/>
    </source>
</evidence>
<evidence type="ECO:0000256" key="2">
    <source>
        <dbReference type="ARBA" id="ARBA00022559"/>
    </source>
</evidence>
<dbReference type="InterPro" id="IPR006311">
    <property type="entry name" value="TAT_signal"/>
</dbReference>
<dbReference type="GO" id="GO:0004601">
    <property type="term" value="F:peroxidase activity"/>
    <property type="evidence" value="ECO:0007669"/>
    <property type="project" value="UniProtKB-KW"/>
</dbReference>
<dbReference type="Proteomes" id="UP000236740">
    <property type="component" value="Unassembled WGS sequence"/>
</dbReference>
<evidence type="ECO:0000256" key="3">
    <source>
        <dbReference type="ARBA" id="ARBA00022723"/>
    </source>
</evidence>
<dbReference type="InterPro" id="IPR011008">
    <property type="entry name" value="Dimeric_a/b-barrel"/>
</dbReference>
<evidence type="ECO:0000313" key="10">
    <source>
        <dbReference type="Proteomes" id="UP000296733"/>
    </source>
</evidence>
<dbReference type="GO" id="GO:0046872">
    <property type="term" value="F:metal ion binding"/>
    <property type="evidence" value="ECO:0007669"/>
    <property type="project" value="UniProtKB-KW"/>
</dbReference>
<reference evidence="8 9" key="1">
    <citation type="submission" date="2016-10" db="EMBL/GenBank/DDBJ databases">
        <authorList>
            <person name="de Groot N.N."/>
        </authorList>
    </citation>
    <scope>NUCLEOTIDE SEQUENCE [LARGE SCALE GENOMIC DNA]</scope>
    <source>
        <strain evidence="8 9">CGMCC 1.10331</strain>
    </source>
</reference>
<gene>
    <name evidence="7" type="ORF">DV707_09695</name>
    <name evidence="8" type="ORF">SAMN04488133_2218</name>
</gene>
<proteinExistence type="predicted"/>
<keyword evidence="4" id="KW-0560">Oxidoreductase</keyword>
<keyword evidence="9" id="KW-1185">Reference proteome</keyword>
<dbReference type="Proteomes" id="UP000296733">
    <property type="component" value="Chromosome"/>
</dbReference>
<evidence type="ECO:0000256" key="5">
    <source>
        <dbReference type="ARBA" id="ARBA00023004"/>
    </source>
</evidence>
<evidence type="ECO:0000256" key="6">
    <source>
        <dbReference type="SAM" id="MobiDB-lite"/>
    </source>
</evidence>
<dbReference type="Pfam" id="PF24152">
    <property type="entry name" value="DUF7405"/>
    <property type="match status" value="1"/>
</dbReference>
<keyword evidence="5" id="KW-0408">Iron</keyword>
<dbReference type="InterPro" id="IPR006314">
    <property type="entry name" value="Dyp_peroxidase"/>
</dbReference>
<dbReference type="InterPro" id="IPR055828">
    <property type="entry name" value="DUF7405"/>
</dbReference>
<dbReference type="AlphaFoldDB" id="A0A1H5ZVW9"/>
<organism evidence="8 9">
    <name type="scientific">Halobellus limi</name>
    <dbReference type="NCBI Taxonomy" id="699433"/>
    <lineage>
        <taxon>Archaea</taxon>
        <taxon>Methanobacteriati</taxon>
        <taxon>Methanobacteriota</taxon>
        <taxon>Stenosarchaea group</taxon>
        <taxon>Halobacteria</taxon>
        <taxon>Halobacteriales</taxon>
        <taxon>Haloferacaceae</taxon>
        <taxon>Halobellus</taxon>
    </lineage>
</organism>
<evidence type="ECO:0000256" key="4">
    <source>
        <dbReference type="ARBA" id="ARBA00023002"/>
    </source>
</evidence>
<dbReference type="GeneID" id="39858364"/>
<dbReference type="RefSeq" id="WP_103991891.1">
    <property type="nucleotide sequence ID" value="NZ_CP031311.1"/>
</dbReference>
<evidence type="ECO:0000313" key="8">
    <source>
        <dbReference type="EMBL" id="SEG40648.1"/>
    </source>
</evidence>
<dbReference type="OrthoDB" id="212084at2157"/>
<dbReference type="PROSITE" id="PS51318">
    <property type="entry name" value="TAT"/>
    <property type="match status" value="1"/>
</dbReference>
<name>A0A1H5ZVW9_9EURY</name>
<dbReference type="SUPFAM" id="SSF54909">
    <property type="entry name" value="Dimeric alpha+beta barrel"/>
    <property type="match status" value="1"/>
</dbReference>
<keyword evidence="3" id="KW-0479">Metal-binding</keyword>
<keyword evidence="2" id="KW-0575">Peroxidase</keyword>
<evidence type="ECO:0000313" key="7">
    <source>
        <dbReference type="EMBL" id="QCC47909.1"/>
    </source>
</evidence>
<dbReference type="KEGG" id="hlm:DV707_09695"/>
<protein>
    <submittedName>
        <fullName evidence="7">Tat pathway signal protein</fullName>
    </submittedName>
</protein>
<reference evidence="7 10" key="2">
    <citation type="journal article" date="2019" name="Nat. Commun.">
        <title>A new type of DNA phosphorothioation-based antiviral system in archaea.</title>
        <authorList>
            <person name="Xiong L."/>
            <person name="Liu S."/>
            <person name="Chen S."/>
            <person name="Xiao Y."/>
            <person name="Zhu B."/>
            <person name="Gao Y."/>
            <person name="Zhang Y."/>
            <person name="Chen B."/>
            <person name="Luo J."/>
            <person name="Deng Z."/>
            <person name="Chen X."/>
            <person name="Wang L."/>
            <person name="Chen S."/>
        </authorList>
    </citation>
    <scope>NUCLEOTIDE SEQUENCE [LARGE SCALE GENOMIC DNA]</scope>
    <source>
        <strain evidence="7 10">CGMCC 1.10331</strain>
    </source>
</reference>
<comment type="cofactor">
    <cofactor evidence="1">
        <name>heme b</name>
        <dbReference type="ChEBI" id="CHEBI:60344"/>
    </cofactor>
</comment>